<dbReference type="SUPFAM" id="SSF58104">
    <property type="entry name" value="Methyl-accepting chemotaxis protein (MCP) signaling domain"/>
    <property type="match status" value="1"/>
</dbReference>
<evidence type="ECO:0000259" key="5">
    <source>
        <dbReference type="PROSITE" id="PS50111"/>
    </source>
</evidence>
<dbReference type="OrthoDB" id="266313at2"/>
<dbReference type="InterPro" id="IPR039379">
    <property type="entry name" value="Protoglobin_sensor_dom"/>
</dbReference>
<feature type="coiled-coil region" evidence="3">
    <location>
        <begin position="195"/>
        <end position="229"/>
    </location>
</feature>
<organism evidence="6 7">
    <name type="scientific">Fontibacillus phaseoli</name>
    <dbReference type="NCBI Taxonomy" id="1416533"/>
    <lineage>
        <taxon>Bacteria</taxon>
        <taxon>Bacillati</taxon>
        <taxon>Bacillota</taxon>
        <taxon>Bacilli</taxon>
        <taxon>Bacillales</taxon>
        <taxon>Paenibacillaceae</taxon>
        <taxon>Fontibacillus</taxon>
    </lineage>
</organism>
<dbReference type="PANTHER" id="PTHR32089">
    <property type="entry name" value="METHYL-ACCEPTING CHEMOTAXIS PROTEIN MCPB"/>
    <property type="match status" value="1"/>
</dbReference>
<dbReference type="GO" id="GO:0016020">
    <property type="term" value="C:membrane"/>
    <property type="evidence" value="ECO:0007669"/>
    <property type="project" value="InterPro"/>
</dbReference>
<evidence type="ECO:0000256" key="4">
    <source>
        <dbReference type="SAM" id="MobiDB-lite"/>
    </source>
</evidence>
<name>A0A369AXU4_9BACL</name>
<dbReference type="GO" id="GO:0007165">
    <property type="term" value="P:signal transduction"/>
    <property type="evidence" value="ECO:0007669"/>
    <property type="project" value="UniProtKB-KW"/>
</dbReference>
<dbReference type="GO" id="GO:0020037">
    <property type="term" value="F:heme binding"/>
    <property type="evidence" value="ECO:0007669"/>
    <property type="project" value="InterPro"/>
</dbReference>
<dbReference type="Proteomes" id="UP000253090">
    <property type="component" value="Unassembled WGS sequence"/>
</dbReference>
<dbReference type="PROSITE" id="PS50111">
    <property type="entry name" value="CHEMOTAXIS_TRANSDUC_2"/>
    <property type="match status" value="1"/>
</dbReference>
<dbReference type="GO" id="GO:0019825">
    <property type="term" value="F:oxygen binding"/>
    <property type="evidence" value="ECO:0007669"/>
    <property type="project" value="InterPro"/>
</dbReference>
<dbReference type="AlphaFoldDB" id="A0A369AXU4"/>
<dbReference type="Pfam" id="PF00015">
    <property type="entry name" value="MCPsignal"/>
    <property type="match status" value="1"/>
</dbReference>
<dbReference type="RefSeq" id="WP_114498973.1">
    <property type="nucleotide sequence ID" value="NZ_QPJW01000018.1"/>
</dbReference>
<dbReference type="InterPro" id="IPR012292">
    <property type="entry name" value="Globin/Proto"/>
</dbReference>
<dbReference type="SMART" id="SM00283">
    <property type="entry name" value="MA"/>
    <property type="match status" value="1"/>
</dbReference>
<protein>
    <submittedName>
        <fullName evidence="6">Heme-based aerotactic transducer</fullName>
    </submittedName>
</protein>
<gene>
    <name evidence="6" type="ORF">DFP94_11845</name>
</gene>
<dbReference type="Pfam" id="PF11563">
    <property type="entry name" value="Protoglobin"/>
    <property type="match status" value="1"/>
</dbReference>
<feature type="compositionally biased region" description="Polar residues" evidence="4">
    <location>
        <begin position="9"/>
        <end position="25"/>
    </location>
</feature>
<dbReference type="CDD" id="cd01068">
    <property type="entry name" value="globin_sensor"/>
    <property type="match status" value="1"/>
</dbReference>
<evidence type="ECO:0000256" key="3">
    <source>
        <dbReference type="SAM" id="Coils"/>
    </source>
</evidence>
<comment type="caution">
    <text evidence="6">The sequence shown here is derived from an EMBL/GenBank/DDBJ whole genome shotgun (WGS) entry which is preliminary data.</text>
</comment>
<dbReference type="PANTHER" id="PTHR32089:SF118">
    <property type="entry name" value="HEME-BASED AEROTACTIC TRANSDUCER HEMAT"/>
    <property type="match status" value="1"/>
</dbReference>
<evidence type="ECO:0000256" key="1">
    <source>
        <dbReference type="ARBA" id="ARBA00023224"/>
    </source>
</evidence>
<reference evidence="6 7" key="1">
    <citation type="submission" date="2018-07" db="EMBL/GenBank/DDBJ databases">
        <title>Genomic Encyclopedia of Type Strains, Phase III (KMG-III): the genomes of soil and plant-associated and newly described type strains.</title>
        <authorList>
            <person name="Whitman W."/>
        </authorList>
    </citation>
    <scope>NUCLEOTIDE SEQUENCE [LARGE SCALE GENOMIC DNA]</scope>
    <source>
        <strain evidence="6 7">CECT 8333</strain>
    </source>
</reference>
<feature type="region of interest" description="Disordered" evidence="4">
    <location>
        <begin position="1"/>
        <end position="27"/>
    </location>
</feature>
<dbReference type="InterPro" id="IPR044398">
    <property type="entry name" value="Globin-sensor_dom"/>
</dbReference>
<evidence type="ECO:0000256" key="2">
    <source>
        <dbReference type="PROSITE-ProRule" id="PRU00284"/>
    </source>
</evidence>
<keyword evidence="3" id="KW-0175">Coiled coil</keyword>
<evidence type="ECO:0000313" key="7">
    <source>
        <dbReference type="Proteomes" id="UP000253090"/>
    </source>
</evidence>
<evidence type="ECO:0000313" key="6">
    <source>
        <dbReference type="EMBL" id="RCX13993.1"/>
    </source>
</evidence>
<dbReference type="Gene3D" id="1.10.490.10">
    <property type="entry name" value="Globins"/>
    <property type="match status" value="1"/>
</dbReference>
<dbReference type="Gene3D" id="1.10.287.950">
    <property type="entry name" value="Methyl-accepting chemotaxis protein"/>
    <property type="match status" value="1"/>
</dbReference>
<dbReference type="SUPFAM" id="SSF46458">
    <property type="entry name" value="Globin-like"/>
    <property type="match status" value="1"/>
</dbReference>
<dbReference type="EMBL" id="QPJW01000018">
    <property type="protein sequence ID" value="RCX13993.1"/>
    <property type="molecule type" value="Genomic_DNA"/>
</dbReference>
<feature type="domain" description="Methyl-accepting transducer" evidence="5">
    <location>
        <begin position="230"/>
        <end position="441"/>
    </location>
</feature>
<keyword evidence="1 2" id="KW-0807">Transducer</keyword>
<dbReference type="InterPro" id="IPR009050">
    <property type="entry name" value="Globin-like_sf"/>
</dbReference>
<dbReference type="InterPro" id="IPR004089">
    <property type="entry name" value="MCPsignal_dom"/>
</dbReference>
<keyword evidence="7" id="KW-1185">Reference proteome</keyword>
<proteinExistence type="predicted"/>
<accession>A0A369AXU4</accession>
<sequence length="447" mass="50463">MKCPFSFLGNPSSPTKQTNHHSFSTPEIKPDWVRDESKLVIDGETEINEQLRMIDFNEGDVQLLHHMRPMISRRIDWIVDSFYQSVLDVSKLEEIIKKHSTVEKLKQTLREHLLDMFSGNVDQEFILKRLRIAKVHKRVGLEPKWYLSAFQNLQNAFLQTIYQEVKDEQLLLQMVRTTTKLLNLEQQLVLEAYEKENIREKEEQYELVKNELKSKITIFSEELEDLSLATNVAVEELVSSSNEVSQAIRQSSETASNTREHAEEGRDILQILQQHIGGIHEKTSSMEESVMQLGQSSAQIQKVVSAVEEIASRIKLLSLNASIEAARAGEHGLGFAVVAREVNKLSEEAKSTVVQIAGLVTHSAEISGRVVRSIEEVRGLAEQGELQSKESGNMFIHILNSMKNSAEDIVLLEGQIRELITTIEGIGSSTAIVAESAERLNRVSVNL</sequence>